<dbReference type="InterPro" id="IPR007472">
    <property type="entry name" value="N-end_Aminoacyl_Trfase_C"/>
</dbReference>
<protein>
    <recommendedName>
        <fullName evidence="4">Aspartate/glutamate leucyltransferase</fullName>
        <ecNumber evidence="4">2.3.2.29</ecNumber>
    </recommendedName>
</protein>
<evidence type="ECO:0000313" key="7">
    <source>
        <dbReference type="Proteomes" id="UP001178354"/>
    </source>
</evidence>
<dbReference type="PANTHER" id="PTHR21367:SF1">
    <property type="entry name" value="ARGINYL-TRNA--PROTEIN TRANSFERASE 1"/>
    <property type="match status" value="1"/>
</dbReference>
<comment type="caution">
    <text evidence="6">The sequence shown here is derived from an EMBL/GenBank/DDBJ whole genome shotgun (WGS) entry which is preliminary data.</text>
</comment>
<comment type="subcellular location">
    <subcellularLocation>
        <location evidence="4">Cytoplasm</location>
    </subcellularLocation>
</comment>
<dbReference type="NCBIfam" id="NF002346">
    <property type="entry name" value="PRK01305.2-3"/>
    <property type="match status" value="1"/>
</dbReference>
<dbReference type="InterPro" id="IPR007471">
    <property type="entry name" value="N-end_Aminoacyl_Trfase_N"/>
</dbReference>
<dbReference type="Pfam" id="PF04377">
    <property type="entry name" value="ATE_C"/>
    <property type="match status" value="1"/>
</dbReference>
<reference evidence="6" key="1">
    <citation type="journal article" date="2010" name="Int. J. Syst. Evol. Microbiol.">
        <title>Porticoccus litoralis gen. nov., sp. nov., a gammaproteobacterium isolated from the Yellow Sea.</title>
        <authorList>
            <person name="Oh H.M."/>
            <person name="Kim H."/>
            <person name="Kim K.M."/>
            <person name="Min G.S."/>
            <person name="Cho J.C."/>
        </authorList>
    </citation>
    <scope>NUCLEOTIDE SEQUENCE</scope>
    <source>
        <strain evidence="6">DSM 25064</strain>
    </source>
</reference>
<accession>A0AAW8B4D3</accession>
<keyword evidence="3 4" id="KW-0012">Acyltransferase</keyword>
<evidence type="ECO:0000259" key="5">
    <source>
        <dbReference type="PROSITE" id="PS51186"/>
    </source>
</evidence>
<gene>
    <name evidence="4" type="primary">bpt</name>
    <name evidence="6" type="ORF">Q8A57_10040</name>
</gene>
<dbReference type="Proteomes" id="UP001178354">
    <property type="component" value="Unassembled WGS sequence"/>
</dbReference>
<dbReference type="InterPro" id="IPR000182">
    <property type="entry name" value="GNAT_dom"/>
</dbReference>
<comment type="similarity">
    <text evidence="4">Belongs to the R-transferase family. Bpt subfamily.</text>
</comment>
<dbReference type="SUPFAM" id="SSF55729">
    <property type="entry name" value="Acyl-CoA N-acyltransferases (Nat)"/>
    <property type="match status" value="1"/>
</dbReference>
<dbReference type="InterPro" id="IPR030700">
    <property type="entry name" value="N-end_Aminoacyl_Trfase"/>
</dbReference>
<dbReference type="InterPro" id="IPR017138">
    <property type="entry name" value="Asp_Glu_LeuTrfase"/>
</dbReference>
<proteinExistence type="inferred from homology"/>
<dbReference type="HAMAP" id="MF_00689">
    <property type="entry name" value="Bpt"/>
    <property type="match status" value="1"/>
</dbReference>
<reference evidence="6" key="2">
    <citation type="submission" date="2023-08" db="EMBL/GenBank/DDBJ databases">
        <authorList>
            <person name="Luo J."/>
        </authorList>
    </citation>
    <scope>NUCLEOTIDE SEQUENCE</scope>
    <source>
        <strain evidence="6">DSM 25064</strain>
    </source>
</reference>
<keyword evidence="7" id="KW-1185">Reference proteome</keyword>
<dbReference type="NCBIfam" id="NF002342">
    <property type="entry name" value="PRK01305.1-3"/>
    <property type="match status" value="1"/>
</dbReference>
<dbReference type="GO" id="GO:0071596">
    <property type="term" value="P:ubiquitin-dependent protein catabolic process via the N-end rule pathway"/>
    <property type="evidence" value="ECO:0007669"/>
    <property type="project" value="InterPro"/>
</dbReference>
<evidence type="ECO:0000256" key="1">
    <source>
        <dbReference type="ARBA" id="ARBA00022490"/>
    </source>
</evidence>
<dbReference type="GO" id="GO:0005737">
    <property type="term" value="C:cytoplasm"/>
    <property type="evidence" value="ECO:0007669"/>
    <property type="project" value="UniProtKB-SubCell"/>
</dbReference>
<dbReference type="GO" id="GO:0004057">
    <property type="term" value="F:arginyl-tRNA--protein transferase activity"/>
    <property type="evidence" value="ECO:0007669"/>
    <property type="project" value="InterPro"/>
</dbReference>
<dbReference type="PANTHER" id="PTHR21367">
    <property type="entry name" value="ARGININE-TRNA-PROTEIN TRANSFERASE 1"/>
    <property type="match status" value="1"/>
</dbReference>
<name>A0AAW8B4D3_9GAMM</name>
<evidence type="ECO:0000256" key="3">
    <source>
        <dbReference type="ARBA" id="ARBA00023315"/>
    </source>
</evidence>
<evidence type="ECO:0000256" key="2">
    <source>
        <dbReference type="ARBA" id="ARBA00022679"/>
    </source>
</evidence>
<evidence type="ECO:0000256" key="4">
    <source>
        <dbReference type="HAMAP-Rule" id="MF_00689"/>
    </source>
</evidence>
<dbReference type="Pfam" id="PF04376">
    <property type="entry name" value="ATE_N"/>
    <property type="match status" value="1"/>
</dbReference>
<dbReference type="NCBIfam" id="NF002341">
    <property type="entry name" value="PRK01305.1-1"/>
    <property type="match status" value="1"/>
</dbReference>
<comment type="function">
    <text evidence="4">Functions in the N-end rule pathway of protein degradation where it conjugates Leu from its aminoacyl-tRNA to the N-termini of proteins containing an N-terminal aspartate or glutamate.</text>
</comment>
<sequence length="240" mass="27731">MSRDITPDVRAIRLFLTEPHPCSYLEGQKAITAFVDPAITVDKTLYSHLSNYGFRRSGRYIYAPRCKSCNACLPARLVVNDFEPNRQQNRCNKRNADLTVSIARSIDESEHYPLYEQYLAERHADGDMYPPTMAQYRDFISSLWENSRVLEVRLEGKLIAAGVIDILNDGISAIYTYYSPDHPKRSLGTYMILAELVLARDVGLPYLYLGYWIANSPKMAYKKNFQPLELLINDRWERMN</sequence>
<dbReference type="GO" id="GO:0016747">
    <property type="term" value="F:acyltransferase activity, transferring groups other than amino-acyl groups"/>
    <property type="evidence" value="ECO:0007669"/>
    <property type="project" value="InterPro"/>
</dbReference>
<dbReference type="AlphaFoldDB" id="A0AAW8B4D3"/>
<keyword evidence="2 4" id="KW-0808">Transferase</keyword>
<comment type="catalytic activity">
    <reaction evidence="4">
        <text>N-terminal L-glutamyl-[protein] + L-leucyl-tRNA(Leu) = N-terminal L-leucyl-L-glutamyl-[protein] + tRNA(Leu) + H(+)</text>
        <dbReference type="Rhea" id="RHEA:50412"/>
        <dbReference type="Rhea" id="RHEA-COMP:9613"/>
        <dbReference type="Rhea" id="RHEA-COMP:9622"/>
        <dbReference type="Rhea" id="RHEA-COMP:12664"/>
        <dbReference type="Rhea" id="RHEA-COMP:12668"/>
        <dbReference type="ChEBI" id="CHEBI:15378"/>
        <dbReference type="ChEBI" id="CHEBI:64721"/>
        <dbReference type="ChEBI" id="CHEBI:78442"/>
        <dbReference type="ChEBI" id="CHEBI:78494"/>
        <dbReference type="ChEBI" id="CHEBI:133041"/>
        <dbReference type="EC" id="2.3.2.29"/>
    </reaction>
</comment>
<dbReference type="EC" id="2.3.2.29" evidence="4"/>
<dbReference type="RefSeq" id="WP_305170973.1">
    <property type="nucleotide sequence ID" value="NZ_JAUUUU010000006.1"/>
</dbReference>
<organism evidence="6 7">
    <name type="scientific">Porticoccus litoralis</name>
    <dbReference type="NCBI Taxonomy" id="434086"/>
    <lineage>
        <taxon>Bacteria</taxon>
        <taxon>Pseudomonadati</taxon>
        <taxon>Pseudomonadota</taxon>
        <taxon>Gammaproteobacteria</taxon>
        <taxon>Cellvibrionales</taxon>
        <taxon>Porticoccaceae</taxon>
        <taxon>Porticoccus</taxon>
    </lineage>
</organism>
<dbReference type="InterPro" id="IPR016181">
    <property type="entry name" value="Acyl_CoA_acyltransferase"/>
</dbReference>
<dbReference type="PROSITE" id="PS51186">
    <property type="entry name" value="GNAT"/>
    <property type="match status" value="1"/>
</dbReference>
<dbReference type="GO" id="GO:0008914">
    <property type="term" value="F:leucyl-tRNA--protein transferase activity"/>
    <property type="evidence" value="ECO:0007669"/>
    <property type="project" value="UniProtKB-UniRule"/>
</dbReference>
<dbReference type="EMBL" id="JAUUUU010000006">
    <property type="protein sequence ID" value="MDP1521310.1"/>
    <property type="molecule type" value="Genomic_DNA"/>
</dbReference>
<dbReference type="PIRSF" id="PIRSF037208">
    <property type="entry name" value="ATE_pro_prd"/>
    <property type="match status" value="1"/>
</dbReference>
<evidence type="ECO:0000313" key="6">
    <source>
        <dbReference type="EMBL" id="MDP1521310.1"/>
    </source>
</evidence>
<comment type="catalytic activity">
    <reaction evidence="4">
        <text>N-terminal L-aspartyl-[protein] + L-leucyl-tRNA(Leu) = N-terminal L-leucyl-L-aspartyl-[protein] + tRNA(Leu) + H(+)</text>
        <dbReference type="Rhea" id="RHEA:50420"/>
        <dbReference type="Rhea" id="RHEA-COMP:9613"/>
        <dbReference type="Rhea" id="RHEA-COMP:9622"/>
        <dbReference type="Rhea" id="RHEA-COMP:12669"/>
        <dbReference type="Rhea" id="RHEA-COMP:12674"/>
        <dbReference type="ChEBI" id="CHEBI:15378"/>
        <dbReference type="ChEBI" id="CHEBI:64720"/>
        <dbReference type="ChEBI" id="CHEBI:78442"/>
        <dbReference type="ChEBI" id="CHEBI:78494"/>
        <dbReference type="ChEBI" id="CHEBI:133042"/>
        <dbReference type="EC" id="2.3.2.29"/>
    </reaction>
</comment>
<feature type="domain" description="N-acetyltransferase" evidence="5">
    <location>
        <begin position="98"/>
        <end position="240"/>
    </location>
</feature>
<keyword evidence="1 4" id="KW-0963">Cytoplasm</keyword>